<proteinExistence type="predicted"/>
<evidence type="ECO:0000313" key="2">
    <source>
        <dbReference type="Proteomes" id="UP001374803"/>
    </source>
</evidence>
<dbReference type="Proteomes" id="UP001374803">
    <property type="component" value="Chromosome"/>
</dbReference>
<evidence type="ECO:0000313" key="1">
    <source>
        <dbReference type="EMBL" id="WXB01821.1"/>
    </source>
</evidence>
<organism evidence="1 2">
    <name type="scientific">Pendulispora rubella</name>
    <dbReference type="NCBI Taxonomy" id="2741070"/>
    <lineage>
        <taxon>Bacteria</taxon>
        <taxon>Pseudomonadati</taxon>
        <taxon>Myxococcota</taxon>
        <taxon>Myxococcia</taxon>
        <taxon>Myxococcales</taxon>
        <taxon>Sorangiineae</taxon>
        <taxon>Pendulisporaceae</taxon>
        <taxon>Pendulispora</taxon>
    </lineage>
</organism>
<reference evidence="1" key="1">
    <citation type="submission" date="2021-12" db="EMBL/GenBank/DDBJ databases">
        <title>Discovery of the Pendulisporaceae a myxobacterial family with distinct sporulation behavior and unique specialized metabolism.</title>
        <authorList>
            <person name="Garcia R."/>
            <person name="Popoff A."/>
            <person name="Bader C.D."/>
            <person name="Loehr J."/>
            <person name="Walesch S."/>
            <person name="Walt C."/>
            <person name="Boldt J."/>
            <person name="Bunk B."/>
            <person name="Haeckl F.J.F.P.J."/>
            <person name="Gunesch A.P."/>
            <person name="Birkelbach J."/>
            <person name="Nuebel U."/>
            <person name="Pietschmann T."/>
            <person name="Bach T."/>
            <person name="Mueller R."/>
        </authorList>
    </citation>
    <scope>NUCLEOTIDE SEQUENCE</scope>
    <source>
        <strain evidence="1">MSr11367</strain>
    </source>
</reference>
<gene>
    <name evidence="1" type="ORF">LVJ94_33500</name>
</gene>
<keyword evidence="2" id="KW-1185">Reference proteome</keyword>
<protein>
    <submittedName>
        <fullName evidence="1">Uncharacterized protein</fullName>
    </submittedName>
</protein>
<dbReference type="RefSeq" id="WP_394831440.1">
    <property type="nucleotide sequence ID" value="NZ_CP089929.1"/>
</dbReference>
<dbReference type="EMBL" id="CP089983">
    <property type="protein sequence ID" value="WXB01821.1"/>
    <property type="molecule type" value="Genomic_DNA"/>
</dbReference>
<name>A0ABZ2KSZ4_9BACT</name>
<accession>A0ABZ2KSZ4</accession>
<sequence length="233" mass="24746">MNDVLCVCRRRAIMTVAPVLLAISGCSSDSDSHPDPSNEVAIQGVATGQGPADSGRPVATLVWSKGGGQILAARSAVRSEIELAEPRRYTLKLTESPPAEVVDAQGLAFAYIAAVRPDRTPQNAEEMAASIVGGSREFLLVYSQRDVASDSLMGKYLRGAVTAGYHLFKARAYTSEESAGISACKQTATGQGKNPEVECPAYRMFVSPAPNGFGEQVQVELDPVSRPRFPDLS</sequence>